<dbReference type="PANTHER" id="PTHR21236">
    <property type="entry name" value="GOLGI MEMBRANE PROTEIN YIP1"/>
    <property type="match status" value="1"/>
</dbReference>
<evidence type="ECO:0000256" key="2">
    <source>
        <dbReference type="ARBA" id="ARBA00010596"/>
    </source>
</evidence>
<evidence type="ECO:0000313" key="8">
    <source>
        <dbReference type="EMBL" id="KAH3677568.1"/>
    </source>
</evidence>
<dbReference type="OrthoDB" id="440385at2759"/>
<dbReference type="GO" id="GO:0000139">
    <property type="term" value="C:Golgi membrane"/>
    <property type="evidence" value="ECO:0007669"/>
    <property type="project" value="UniProtKB-SubCell"/>
</dbReference>
<feature type="domain" description="Yip1" evidence="7">
    <location>
        <begin position="103"/>
        <end position="247"/>
    </location>
</feature>
<dbReference type="PANTHER" id="PTHR21236:SF2">
    <property type="entry name" value="PROTEIN YIPF"/>
    <property type="match status" value="1"/>
</dbReference>
<dbReference type="InterPro" id="IPR006977">
    <property type="entry name" value="Yip1_dom"/>
</dbReference>
<dbReference type="GO" id="GO:0005802">
    <property type="term" value="C:trans-Golgi network"/>
    <property type="evidence" value="ECO:0007669"/>
    <property type="project" value="TreeGrafter"/>
</dbReference>
<dbReference type="GO" id="GO:0048280">
    <property type="term" value="P:vesicle fusion with Golgi apparatus"/>
    <property type="evidence" value="ECO:0007669"/>
    <property type="project" value="TreeGrafter"/>
</dbReference>
<feature type="transmembrane region" description="Helical" evidence="6">
    <location>
        <begin position="200"/>
        <end position="224"/>
    </location>
</feature>
<dbReference type="AlphaFoldDB" id="A0A9P8TFE7"/>
<sequence length="256" mass="27832">MAFYNQQPQGNFYNQIPQQQQSQFASSNPVSTSYPAFGGVQGTMDSQFAPSGSMNSSNNSGVELSKGILAAFSTSGYPNEPPLLEEIGINFQHIKLKTLAVLNPRGGFIGPEIRNDADLAGPLLFCLIFGLFLLLAGKVQFDYIYGVALFGTVSLFYFFKLMSDEGNISFSGTASVLGYCLLPLVPIAFVGIFLDLNNFFGYLLSALSIVWSTYSASGIFVAVLGVRNIRLLIAYPLAMFYSIFVLMAIFVEKTAN</sequence>
<evidence type="ECO:0000256" key="5">
    <source>
        <dbReference type="ARBA" id="ARBA00023136"/>
    </source>
</evidence>
<reference evidence="8" key="1">
    <citation type="journal article" date="2021" name="Open Biol.">
        <title>Shared evolutionary footprints suggest mitochondrial oxidative damage underlies multiple complex I losses in fungi.</title>
        <authorList>
            <person name="Schikora-Tamarit M.A."/>
            <person name="Marcet-Houben M."/>
            <person name="Nosek J."/>
            <person name="Gabaldon T."/>
        </authorList>
    </citation>
    <scope>NUCLEOTIDE SEQUENCE</scope>
    <source>
        <strain evidence="8">CBS2887</strain>
    </source>
</reference>
<keyword evidence="5 6" id="KW-0472">Membrane</keyword>
<feature type="transmembrane region" description="Helical" evidence="6">
    <location>
        <begin position="174"/>
        <end position="194"/>
    </location>
</feature>
<dbReference type="EMBL" id="JAEUBG010005163">
    <property type="protein sequence ID" value="KAH3677568.1"/>
    <property type="molecule type" value="Genomic_DNA"/>
</dbReference>
<name>A0A9P8TFE7_WICPI</name>
<comment type="caution">
    <text evidence="8">The sequence shown here is derived from an EMBL/GenBank/DDBJ whole genome shotgun (WGS) entry which is preliminary data.</text>
</comment>
<proteinExistence type="inferred from homology"/>
<comment type="subcellular location">
    <subcellularLocation>
        <location evidence="6">Golgi apparatus membrane</location>
        <topology evidence="6">Multi-pass membrane protein</topology>
    </subcellularLocation>
    <subcellularLocation>
        <location evidence="1">Membrane</location>
        <topology evidence="1">Multi-pass membrane protein</topology>
    </subcellularLocation>
</comment>
<dbReference type="GO" id="GO:0006888">
    <property type="term" value="P:endoplasmic reticulum to Golgi vesicle-mediated transport"/>
    <property type="evidence" value="ECO:0007669"/>
    <property type="project" value="InterPro"/>
</dbReference>
<gene>
    <name evidence="8" type="ORF">WICPIJ_008975</name>
</gene>
<keyword evidence="4 6" id="KW-1133">Transmembrane helix</keyword>
<feature type="transmembrane region" description="Helical" evidence="6">
    <location>
        <begin position="143"/>
        <end position="162"/>
    </location>
</feature>
<dbReference type="Pfam" id="PF04893">
    <property type="entry name" value="Yip1"/>
    <property type="match status" value="1"/>
</dbReference>
<feature type="transmembrane region" description="Helical" evidence="6">
    <location>
        <begin position="119"/>
        <end position="137"/>
    </location>
</feature>
<keyword evidence="3 6" id="KW-0812">Transmembrane</keyword>
<evidence type="ECO:0000256" key="6">
    <source>
        <dbReference type="RuleBase" id="RU361264"/>
    </source>
</evidence>
<dbReference type="Proteomes" id="UP000774326">
    <property type="component" value="Unassembled WGS sequence"/>
</dbReference>
<keyword evidence="9" id="KW-1185">Reference proteome</keyword>
<dbReference type="InterPro" id="IPR045231">
    <property type="entry name" value="Yip1/4-like"/>
</dbReference>
<accession>A0A9P8TFE7</accession>
<reference evidence="8" key="2">
    <citation type="submission" date="2021-01" db="EMBL/GenBank/DDBJ databases">
        <authorList>
            <person name="Schikora-Tamarit M.A."/>
        </authorList>
    </citation>
    <scope>NUCLEOTIDE SEQUENCE</scope>
    <source>
        <strain evidence="8">CBS2887</strain>
    </source>
</reference>
<evidence type="ECO:0000256" key="3">
    <source>
        <dbReference type="ARBA" id="ARBA00022692"/>
    </source>
</evidence>
<evidence type="ECO:0000313" key="9">
    <source>
        <dbReference type="Proteomes" id="UP000774326"/>
    </source>
</evidence>
<feature type="transmembrane region" description="Helical" evidence="6">
    <location>
        <begin position="231"/>
        <end position="251"/>
    </location>
</feature>
<evidence type="ECO:0000256" key="1">
    <source>
        <dbReference type="ARBA" id="ARBA00004141"/>
    </source>
</evidence>
<comment type="similarity">
    <text evidence="2 6">Belongs to the YIP1 family.</text>
</comment>
<evidence type="ECO:0000259" key="7">
    <source>
        <dbReference type="Pfam" id="PF04893"/>
    </source>
</evidence>
<organism evidence="8 9">
    <name type="scientific">Wickerhamomyces pijperi</name>
    <name type="common">Yeast</name>
    <name type="synonym">Pichia pijperi</name>
    <dbReference type="NCBI Taxonomy" id="599730"/>
    <lineage>
        <taxon>Eukaryota</taxon>
        <taxon>Fungi</taxon>
        <taxon>Dikarya</taxon>
        <taxon>Ascomycota</taxon>
        <taxon>Saccharomycotina</taxon>
        <taxon>Saccharomycetes</taxon>
        <taxon>Phaffomycetales</taxon>
        <taxon>Wickerhamomycetaceae</taxon>
        <taxon>Wickerhamomyces</taxon>
    </lineage>
</organism>
<protein>
    <recommendedName>
        <fullName evidence="6">Protein YIP</fullName>
    </recommendedName>
</protein>
<evidence type="ECO:0000256" key="4">
    <source>
        <dbReference type="ARBA" id="ARBA00022989"/>
    </source>
</evidence>